<dbReference type="EMBL" id="JAFHKS010000042">
    <property type="protein sequence ID" value="MBN3544963.1"/>
    <property type="molecule type" value="Genomic_DNA"/>
</dbReference>
<name>A0ABS2ZCD7_9BACL</name>
<proteinExistence type="predicted"/>
<evidence type="ECO:0000313" key="2">
    <source>
        <dbReference type="Proteomes" id="UP001319060"/>
    </source>
</evidence>
<dbReference type="Proteomes" id="UP001319060">
    <property type="component" value="Unassembled WGS sequence"/>
</dbReference>
<comment type="caution">
    <text evidence="1">The sequence shown here is derived from an EMBL/GenBank/DDBJ whole genome shotgun (WGS) entry which is preliminary data.</text>
</comment>
<sequence>MEQHKEYSAADLPAELVNELQSFEQKLSGQSNKNLVVIAYEKDSENTGR</sequence>
<keyword evidence="2" id="KW-1185">Reference proteome</keyword>
<reference evidence="1 2" key="1">
    <citation type="submission" date="2021-01" db="EMBL/GenBank/DDBJ databases">
        <title>Genome Sequencing of Type Strains.</title>
        <authorList>
            <person name="Lemaire J.F."/>
            <person name="Inderbitzin P."/>
            <person name="Collins S.B."/>
            <person name="Wespe N."/>
            <person name="Knight-Connoni V."/>
        </authorList>
    </citation>
    <scope>NUCLEOTIDE SEQUENCE [LARGE SCALE GENOMIC DNA]</scope>
    <source>
        <strain evidence="1 2">DSM 14730</strain>
    </source>
</reference>
<dbReference type="RefSeq" id="WP_188403392.1">
    <property type="nucleotide sequence ID" value="NZ_BMCE01000002.1"/>
</dbReference>
<organism evidence="1 2">
    <name type="scientific">Fictibacillus barbaricus</name>
    <dbReference type="NCBI Taxonomy" id="182136"/>
    <lineage>
        <taxon>Bacteria</taxon>
        <taxon>Bacillati</taxon>
        <taxon>Bacillota</taxon>
        <taxon>Bacilli</taxon>
        <taxon>Bacillales</taxon>
        <taxon>Fictibacillaceae</taxon>
        <taxon>Fictibacillus</taxon>
    </lineage>
</organism>
<gene>
    <name evidence="1" type="ORF">JYA64_06640</name>
</gene>
<evidence type="ECO:0000313" key="1">
    <source>
        <dbReference type="EMBL" id="MBN3544963.1"/>
    </source>
</evidence>
<protein>
    <submittedName>
        <fullName evidence="1">Uncharacterized protein</fullName>
    </submittedName>
</protein>
<accession>A0ABS2ZCD7</accession>